<dbReference type="AlphaFoldDB" id="A0AAD1EXD5"/>
<dbReference type="Proteomes" id="UP000031659">
    <property type="component" value="Chromosome"/>
</dbReference>
<reference evidence="2 3" key="1">
    <citation type="journal article" date="2014" name="ISME J.">
        <title>Swapping symbionts in spittlebugs: evolutionary replacement of a reduced genome symbiont.</title>
        <authorList>
            <person name="Koga R."/>
            <person name="Moran N.A."/>
        </authorList>
    </citation>
    <scope>NUCLEOTIDE SEQUENCE [LARGE SCALE GENOMIC DNA]</scope>
    <source>
        <strain evidence="2 3">PSPU</strain>
    </source>
</reference>
<evidence type="ECO:0000313" key="2">
    <source>
        <dbReference type="EMBL" id="BAO66339.1"/>
    </source>
</evidence>
<dbReference type="SUPFAM" id="SSF48452">
    <property type="entry name" value="TPR-like"/>
    <property type="match status" value="1"/>
</dbReference>
<keyword evidence="1" id="KW-0812">Transmembrane</keyword>
<proteinExistence type="predicted"/>
<dbReference type="EMBL" id="AP013293">
    <property type="protein sequence ID" value="BAO66339.1"/>
    <property type="molecule type" value="Genomic_DNA"/>
</dbReference>
<keyword evidence="1" id="KW-0472">Membrane</keyword>
<sequence length="324" mass="40113">MNMLDYLYLKVAQILKKNFFWNLKKFIYLMNIFINLLFFFKYEKSFMIHNHKMINLIQIFDKTQITNKRFKKNIKRALNFFHKEKYEETLKVLKEVLSEKKNSLNKEKTIYKKIIFFRGLCNYFLLNFDTAILDFKSVFFKFDTNFLSEESLFYLGMCYYFKSNDFNFDQKNTYKVIDLFLKFKQLYPNSIRIKEVDSNLYKAVFKIKQKHLTIAYYYFNKKNYKSSLIIFKYLIKYFLYMPDSQIFYIYMIISQYKIEENNKNYSFQETRKLYDNYLSFFKKNDNNFKIENKLKISNKILFLFKKIESYLIIVDIYSKLYLNK</sequence>
<dbReference type="KEGG" id="smup:SMPSPU_187"/>
<accession>A0AAD1EXD5</accession>
<feature type="transmembrane region" description="Helical" evidence="1">
    <location>
        <begin position="26"/>
        <end position="42"/>
    </location>
</feature>
<evidence type="ECO:0000313" key="3">
    <source>
        <dbReference type="Proteomes" id="UP000031659"/>
    </source>
</evidence>
<evidence type="ECO:0000256" key="1">
    <source>
        <dbReference type="SAM" id="Phobius"/>
    </source>
</evidence>
<gene>
    <name evidence="2" type="ORF">SMPSPU_187</name>
</gene>
<keyword evidence="1" id="KW-1133">Transmembrane helix</keyword>
<evidence type="ECO:0008006" key="4">
    <source>
        <dbReference type="Google" id="ProtNLM"/>
    </source>
</evidence>
<dbReference type="Gene3D" id="1.25.40.10">
    <property type="entry name" value="Tetratricopeptide repeat domain"/>
    <property type="match status" value="1"/>
</dbReference>
<organism evidence="2 3">
    <name type="scientific">Candidatus Karelsulcia muelleri PSPU</name>
    <dbReference type="NCBI Taxonomy" id="1189303"/>
    <lineage>
        <taxon>Bacteria</taxon>
        <taxon>Pseudomonadati</taxon>
        <taxon>Bacteroidota</taxon>
        <taxon>Flavobacteriia</taxon>
        <taxon>Flavobacteriales</taxon>
        <taxon>Candidatus Karelsulcia</taxon>
    </lineage>
</organism>
<name>A0AAD1EXD5_9FLAO</name>
<dbReference type="InterPro" id="IPR011990">
    <property type="entry name" value="TPR-like_helical_dom_sf"/>
</dbReference>
<protein>
    <recommendedName>
        <fullName evidence="4">Outer membrane protein assembly factor BamD</fullName>
    </recommendedName>
</protein>